<dbReference type="AlphaFoldDB" id="A0AAD4E8W9"/>
<organism evidence="2 3">
    <name type="scientific">Suillus fuscotomentosus</name>
    <dbReference type="NCBI Taxonomy" id="1912939"/>
    <lineage>
        <taxon>Eukaryota</taxon>
        <taxon>Fungi</taxon>
        <taxon>Dikarya</taxon>
        <taxon>Basidiomycota</taxon>
        <taxon>Agaricomycotina</taxon>
        <taxon>Agaricomycetes</taxon>
        <taxon>Agaricomycetidae</taxon>
        <taxon>Boletales</taxon>
        <taxon>Suillineae</taxon>
        <taxon>Suillaceae</taxon>
        <taxon>Suillus</taxon>
    </lineage>
</organism>
<dbReference type="GeneID" id="64661121"/>
<protein>
    <submittedName>
        <fullName evidence="2">Uncharacterized protein</fullName>
    </submittedName>
</protein>
<gene>
    <name evidence="2" type="ORF">F5891DRAFT_1187335</name>
</gene>
<feature type="region of interest" description="Disordered" evidence="1">
    <location>
        <begin position="186"/>
        <end position="219"/>
    </location>
</feature>
<dbReference type="RefSeq" id="XP_041227061.1">
    <property type="nucleotide sequence ID" value="XM_041366823.1"/>
</dbReference>
<name>A0AAD4E8W9_9AGAM</name>
<dbReference type="Proteomes" id="UP001195769">
    <property type="component" value="Unassembled WGS sequence"/>
</dbReference>
<evidence type="ECO:0000313" key="3">
    <source>
        <dbReference type="Proteomes" id="UP001195769"/>
    </source>
</evidence>
<evidence type="ECO:0000256" key="1">
    <source>
        <dbReference type="SAM" id="MobiDB-lite"/>
    </source>
</evidence>
<evidence type="ECO:0000313" key="2">
    <source>
        <dbReference type="EMBL" id="KAG1901486.1"/>
    </source>
</evidence>
<sequence>MPELTTSSSTDSTTSANILIATNQPRHFQTTPPSTPPSSVMPCSSPMKNDSHTKTNSIIGVSGVKRSRFHYTTYQCDNELDLPSKRARMLKTTWSSPCVPGSETLNYLNERMLELSRVSRRVIATRLRYQRLRAHELDLMKSIHDDETEITTTELKTIDFQIGTIRNMLREGGVVAIGNMEYGFDPGDHELHQSSDASDNESIHMLGSGSDASCSELDE</sequence>
<proteinExistence type="predicted"/>
<feature type="compositionally biased region" description="Low complexity" evidence="1">
    <location>
        <begin position="37"/>
        <end position="46"/>
    </location>
</feature>
<dbReference type="EMBL" id="JABBWK010000021">
    <property type="protein sequence ID" value="KAG1901486.1"/>
    <property type="molecule type" value="Genomic_DNA"/>
</dbReference>
<comment type="caution">
    <text evidence="2">The sequence shown here is derived from an EMBL/GenBank/DDBJ whole genome shotgun (WGS) entry which is preliminary data.</text>
</comment>
<accession>A0AAD4E8W9</accession>
<keyword evidence="3" id="KW-1185">Reference proteome</keyword>
<feature type="region of interest" description="Disordered" evidence="1">
    <location>
        <begin position="22"/>
        <end position="55"/>
    </location>
</feature>
<reference evidence="2" key="1">
    <citation type="journal article" date="2020" name="New Phytol.">
        <title>Comparative genomics reveals dynamic genome evolution in host specialist ectomycorrhizal fungi.</title>
        <authorList>
            <person name="Lofgren L.A."/>
            <person name="Nguyen N.H."/>
            <person name="Vilgalys R."/>
            <person name="Ruytinx J."/>
            <person name="Liao H.L."/>
            <person name="Branco S."/>
            <person name="Kuo A."/>
            <person name="LaButti K."/>
            <person name="Lipzen A."/>
            <person name="Andreopoulos W."/>
            <person name="Pangilinan J."/>
            <person name="Riley R."/>
            <person name="Hundley H."/>
            <person name="Na H."/>
            <person name="Barry K."/>
            <person name="Grigoriev I.V."/>
            <person name="Stajich J.E."/>
            <person name="Kennedy P.G."/>
        </authorList>
    </citation>
    <scope>NUCLEOTIDE SEQUENCE</scope>
    <source>
        <strain evidence="2">FC203</strain>
    </source>
</reference>